<dbReference type="Gene3D" id="3.40.50.1700">
    <property type="entry name" value="Glycoside hydrolase family 3 C-terminal domain"/>
    <property type="match status" value="1"/>
</dbReference>
<dbReference type="EMBL" id="AGXW01000012">
    <property type="protein sequence ID" value="EKJ89716.1"/>
    <property type="molecule type" value="Genomic_DNA"/>
</dbReference>
<accession>K5CIY6</accession>
<dbReference type="Gene3D" id="2.60.120.260">
    <property type="entry name" value="Galactose-binding domain-like"/>
    <property type="match status" value="1"/>
</dbReference>
<dbReference type="InterPro" id="IPR036881">
    <property type="entry name" value="Glyco_hydro_3_C_sf"/>
</dbReference>
<dbReference type="Gene3D" id="3.20.20.300">
    <property type="entry name" value="Glycoside hydrolase, family 3, N-terminal domain"/>
    <property type="match status" value="1"/>
</dbReference>
<gene>
    <name evidence="5" type="ORF">HMPREF1057_03257</name>
</gene>
<dbReference type="PRINTS" id="PR00133">
    <property type="entry name" value="GLHYDRLASE3"/>
</dbReference>
<dbReference type="InterPro" id="IPR001764">
    <property type="entry name" value="Glyco_hydro_3_N"/>
</dbReference>
<dbReference type="InterPro" id="IPR013783">
    <property type="entry name" value="Ig-like_fold"/>
</dbReference>
<dbReference type="InterPro" id="IPR002772">
    <property type="entry name" value="Glyco_hydro_3_C"/>
</dbReference>
<comment type="caution">
    <text evidence="5">The sequence shown here is derived from an EMBL/GenBank/DDBJ whole genome shotgun (WGS) entry which is preliminary data.</text>
</comment>
<dbReference type="SUPFAM" id="SSF52279">
    <property type="entry name" value="Beta-D-glucan exohydrolase, C-terminal domain"/>
    <property type="match status" value="1"/>
</dbReference>
<evidence type="ECO:0000256" key="3">
    <source>
        <dbReference type="ARBA" id="ARBA00022801"/>
    </source>
</evidence>
<dbReference type="PANTHER" id="PTHR42721">
    <property type="entry name" value="SUGAR HYDROLASE-RELATED"/>
    <property type="match status" value="1"/>
</dbReference>
<comment type="similarity">
    <text evidence="1">Belongs to the glycosyl hydrolase 3 family.</text>
</comment>
<evidence type="ECO:0000259" key="4">
    <source>
        <dbReference type="SMART" id="SM01217"/>
    </source>
</evidence>
<dbReference type="GO" id="GO:0031222">
    <property type="term" value="P:arabinan catabolic process"/>
    <property type="evidence" value="ECO:0007669"/>
    <property type="project" value="TreeGrafter"/>
</dbReference>
<dbReference type="Pfam" id="PF00933">
    <property type="entry name" value="Glyco_hydro_3"/>
    <property type="match status" value="1"/>
</dbReference>
<dbReference type="SMART" id="SM01217">
    <property type="entry name" value="Fn3_like"/>
    <property type="match status" value="1"/>
</dbReference>
<name>K5CIY6_9BACE</name>
<dbReference type="InterPro" id="IPR008979">
    <property type="entry name" value="Galactose-bd-like_sf"/>
</dbReference>
<dbReference type="Pfam" id="PF14310">
    <property type="entry name" value="Fn3-like"/>
    <property type="match status" value="1"/>
</dbReference>
<dbReference type="SUPFAM" id="SSF49785">
    <property type="entry name" value="Galactose-binding domain-like"/>
    <property type="match status" value="1"/>
</dbReference>
<evidence type="ECO:0000313" key="6">
    <source>
        <dbReference type="Proteomes" id="UP000007995"/>
    </source>
</evidence>
<dbReference type="InterPro" id="IPR000421">
    <property type="entry name" value="FA58C"/>
</dbReference>
<dbReference type="SUPFAM" id="SSF51445">
    <property type="entry name" value="(Trans)glycosidases"/>
    <property type="match status" value="1"/>
</dbReference>
<dbReference type="GO" id="GO:0046556">
    <property type="term" value="F:alpha-L-arabinofuranosidase activity"/>
    <property type="evidence" value="ECO:0007669"/>
    <property type="project" value="TreeGrafter"/>
</dbReference>
<dbReference type="GO" id="GO:0008422">
    <property type="term" value="F:beta-glucosidase activity"/>
    <property type="evidence" value="ECO:0007669"/>
    <property type="project" value="UniProtKB-ARBA"/>
</dbReference>
<dbReference type="Proteomes" id="UP000007995">
    <property type="component" value="Unassembled WGS sequence"/>
</dbReference>
<reference evidence="5 6" key="1">
    <citation type="submission" date="2012-02" db="EMBL/GenBank/DDBJ databases">
        <title>The Genome Sequence of Bacteroides finegoldii CL09T03C10.</title>
        <authorList>
            <consortium name="The Broad Institute Genome Sequencing Platform"/>
            <person name="Earl A."/>
            <person name="Ward D."/>
            <person name="Feldgarden M."/>
            <person name="Gevers D."/>
            <person name="Zitomersky N.L."/>
            <person name="Coyne M.J."/>
            <person name="Comstock L.E."/>
            <person name="Young S.K."/>
            <person name="Zeng Q."/>
            <person name="Gargeya S."/>
            <person name="Fitzgerald M."/>
            <person name="Haas B."/>
            <person name="Abouelleil A."/>
            <person name="Alvarado L."/>
            <person name="Arachchi H.M."/>
            <person name="Berlin A."/>
            <person name="Chapman S.B."/>
            <person name="Gearin G."/>
            <person name="Goldberg J."/>
            <person name="Griggs A."/>
            <person name="Gujja S."/>
            <person name="Hansen M."/>
            <person name="Heiman D."/>
            <person name="Howarth C."/>
            <person name="Larimer J."/>
            <person name="Lui A."/>
            <person name="MacDonald P.J.P."/>
            <person name="McCowen C."/>
            <person name="Montmayeur A."/>
            <person name="Murphy C."/>
            <person name="Neiman D."/>
            <person name="Pearson M."/>
            <person name="Priest M."/>
            <person name="Roberts A."/>
            <person name="Saif S."/>
            <person name="Shea T."/>
            <person name="Sisk P."/>
            <person name="Stolte C."/>
            <person name="Sykes S."/>
            <person name="Wortman J."/>
            <person name="Nusbaum C."/>
            <person name="Birren B."/>
        </authorList>
    </citation>
    <scope>NUCLEOTIDE SEQUENCE [LARGE SCALE GENOMIC DNA]</scope>
    <source>
        <strain evidence="5 6">CL09T03C10</strain>
    </source>
</reference>
<keyword evidence="2" id="KW-0732">Signal</keyword>
<dbReference type="FunFam" id="2.60.40.10:FF:000495">
    <property type="entry name" value="Periplasmic beta-glucosidase"/>
    <property type="match status" value="1"/>
</dbReference>
<evidence type="ECO:0000256" key="2">
    <source>
        <dbReference type="ARBA" id="ARBA00022729"/>
    </source>
</evidence>
<feature type="domain" description="Fibronectin type III-like" evidence="4">
    <location>
        <begin position="825"/>
        <end position="894"/>
    </location>
</feature>
<dbReference type="Pfam" id="PF01915">
    <property type="entry name" value="Glyco_hydro_3_C"/>
    <property type="match status" value="1"/>
</dbReference>
<dbReference type="PANTHER" id="PTHR42721:SF3">
    <property type="entry name" value="BETA-D-XYLOSIDASE 5-RELATED"/>
    <property type="match status" value="1"/>
</dbReference>
<evidence type="ECO:0000256" key="1">
    <source>
        <dbReference type="ARBA" id="ARBA00005336"/>
    </source>
</evidence>
<evidence type="ECO:0000313" key="5">
    <source>
        <dbReference type="EMBL" id="EKJ89716.1"/>
    </source>
</evidence>
<dbReference type="InterPro" id="IPR026891">
    <property type="entry name" value="Fn3-like"/>
</dbReference>
<dbReference type="InterPro" id="IPR036962">
    <property type="entry name" value="Glyco_hydro_3_N_sf"/>
</dbReference>
<dbReference type="GO" id="GO:0045493">
    <property type="term" value="P:xylan catabolic process"/>
    <property type="evidence" value="ECO:0007669"/>
    <property type="project" value="InterPro"/>
</dbReference>
<organism evidence="5 6">
    <name type="scientific">Bacteroides finegoldii CL09T03C10</name>
    <dbReference type="NCBI Taxonomy" id="997888"/>
    <lineage>
        <taxon>Bacteria</taxon>
        <taxon>Pseudomonadati</taxon>
        <taxon>Bacteroidota</taxon>
        <taxon>Bacteroidia</taxon>
        <taxon>Bacteroidales</taxon>
        <taxon>Bacteroidaceae</taxon>
        <taxon>Bacteroides</taxon>
    </lineage>
</organism>
<dbReference type="Pfam" id="PF00754">
    <property type="entry name" value="F5_F8_type_C"/>
    <property type="match status" value="1"/>
</dbReference>
<dbReference type="Gene3D" id="2.60.40.10">
    <property type="entry name" value="Immunoglobulins"/>
    <property type="match status" value="1"/>
</dbReference>
<dbReference type="AlphaFoldDB" id="K5CIY6"/>
<dbReference type="HOGENOM" id="CLU_004542_5_1_10"/>
<sequence length="1039" mass="116128">MLTYHFCPLSNPVNPMTLQQAENSALLDAKIENVLVSFIILLQLLSLYSYLPLPQPDIKDKKHFLNNEKTLVNIISKHYLYRANLFLTRENTMKKLLLISLFLGSCATLPAQKTSKIPTVYKPVRTEMYQKGWIDFNKNGIKDVYEDPSAPIDARIEDLLSQMTLEEKTCQMVTLYGYKRVLKDDLPTPEWKNQLWKDGIGAIDEHLNGFQQWGLPPSDNEYVWPASKHAWALNEVQRFFIEETRLGIPTDFTNEGIRGVESYKATNFPTQLGLGHTWNRQLLRQIGLITGREARMLGYTNVYAPILDVGRDQRWGRYEEVYGESPYLVAELGIEMVKGMQHNHQVAATGKHFIAYSNNKGAREGMARVDPQMSPREVEMIHVYPFKRVIREAGLLGVMSSYNDYDGFPIQSSYYWLTTRLRGDMGFRGYVVSDSDAVEYLYTKHGTAKDMKEAVRQSVEAGLNIRCTFRSPDSYVLPLRELVKEGELSEEIINDRVRDILRVKFLVGLFDHPYQTDLKGADEEVEKASNEEIALQASRESIVLLKNDKNVLPLNASTIKKIAVCGPNADEHSYALTHYGPLAVEVTSVLKGIQEKLGGKAEVLYTKGCELVDANWPESELMEYPLSENEQEEIEKAVSQTKQADVAVVVLGGGQRTCGENKSRSSLALPGRQLDLLKAVVATGKPVVLVLINGRPLSINWADKFVPAILEAWYPGSKGGKAVADVLFGDYNPGGKLTVTFPKTVGQIPFNFPCKPSSQIDGGKNPGLNGNMSRVNGALYPFGFGLSYTTFEYSDLKISPAIITPNQKTYVTCKVTNTGKRAGDEVVQLYVRDVLSSVTTYEKNLAGFERVHLKPGETKEITFPIDRKALELLNADMHWVVEPGEFTLMIGASSTDIRLNGTLTVSGYGDNVISKNTKDDSPISASTNQGTVNHVIDNDLSTFWEGNKGDYITFALENEAKINSISITFNRENKVSTDFEIQLSSGGGQFLTVYSGTIDTYSRPLTFNFKETIASDLRIVLGSDRVGIAEVKLPQLRKN</sequence>
<keyword evidence="3" id="KW-0378">Hydrolase</keyword>
<proteinExistence type="inferred from homology"/>
<dbReference type="InterPro" id="IPR017853">
    <property type="entry name" value="GH"/>
</dbReference>
<protein>
    <recommendedName>
        <fullName evidence="4">Fibronectin type III-like domain-containing protein</fullName>
    </recommendedName>
</protein>
<dbReference type="InterPro" id="IPR044993">
    <property type="entry name" value="BXL"/>
</dbReference>
<dbReference type="GO" id="GO:0009044">
    <property type="term" value="F:xylan 1,4-beta-xylosidase activity"/>
    <property type="evidence" value="ECO:0007669"/>
    <property type="project" value="InterPro"/>
</dbReference>